<dbReference type="Gene3D" id="3.40.1010.20">
    <property type="entry name" value="4-hydroxy-3-methylbut-2-enyl diphosphate reductase, catalytic domain"/>
    <property type="match status" value="2"/>
</dbReference>
<comment type="cofactor">
    <cofactor evidence="8">
        <name>[4Fe-4S] cluster</name>
        <dbReference type="ChEBI" id="CHEBI:49883"/>
    </cofactor>
    <text evidence="8">Binds 1 [4Fe-4S] cluster per subunit.</text>
</comment>
<dbReference type="PANTHER" id="PTHR10724:SF7">
    <property type="entry name" value="SMALL RIBOSOMAL SUBUNIT PROTEIN BS1C"/>
    <property type="match status" value="1"/>
</dbReference>
<dbReference type="OrthoDB" id="9804077at2"/>
<feature type="binding site" evidence="8">
    <location>
        <position position="39"/>
    </location>
    <ligand>
        <name>(2E)-4-hydroxy-3-methylbut-2-enyl diphosphate</name>
        <dbReference type="ChEBI" id="CHEBI:128753"/>
    </ligand>
</feature>
<dbReference type="NCBIfam" id="NF002187">
    <property type="entry name" value="PRK01045.1-1"/>
    <property type="match status" value="1"/>
</dbReference>
<keyword evidence="3 8" id="KW-0479">Metal-binding</keyword>
<dbReference type="InterPro" id="IPR035104">
    <property type="entry name" value="Ribosomal_protein_S1-like"/>
</dbReference>
<evidence type="ECO:0000259" key="10">
    <source>
        <dbReference type="PROSITE" id="PS50126"/>
    </source>
</evidence>
<feature type="binding site" evidence="8">
    <location>
        <position position="258"/>
    </location>
    <ligand>
        <name>(2E)-4-hydroxy-3-methylbut-2-enyl diphosphate</name>
        <dbReference type="ChEBI" id="CHEBI:128753"/>
    </ligand>
</feature>
<dbReference type="Pfam" id="PF02401">
    <property type="entry name" value="LYTB"/>
    <property type="match status" value="1"/>
</dbReference>
<feature type="active site" description="Proton donor" evidence="8">
    <location>
        <position position="123"/>
    </location>
</feature>
<reference evidence="11" key="1">
    <citation type="submission" date="2014-07" db="EMBL/GenBank/DDBJ databases">
        <authorList>
            <person name="Hornung V.Bastian."/>
        </authorList>
    </citation>
    <scope>NUCLEOTIDE SEQUENCE</scope>
    <source>
        <strain evidence="11">PCE-S</strain>
    </source>
</reference>
<dbReference type="GO" id="GO:0005737">
    <property type="term" value="C:cytoplasm"/>
    <property type="evidence" value="ECO:0007669"/>
    <property type="project" value="UniProtKB-ARBA"/>
</dbReference>
<dbReference type="PATRIC" id="fig|49338.4.peg.2620"/>
<feature type="binding site" evidence="8">
    <location>
        <position position="258"/>
    </location>
    <ligand>
        <name>isopentenyl diphosphate</name>
        <dbReference type="ChEBI" id="CHEBI:128769"/>
    </ligand>
</feature>
<keyword evidence="8" id="KW-0414">Isoprene biosynthesis</keyword>
<keyword evidence="8 11" id="KW-0560">Oxidoreductase</keyword>
<evidence type="ECO:0000256" key="6">
    <source>
        <dbReference type="ARBA" id="ARBA00023014"/>
    </source>
</evidence>
<comment type="pathway">
    <text evidence="8">Isoprenoid biosynthesis; isopentenyl diphosphate biosynthesis via DXP pathway; isopentenyl diphosphate from 1-deoxy-D-xylulose 5-phosphate: step 6/6.</text>
</comment>
<feature type="binding site" evidence="8">
    <location>
        <position position="72"/>
    </location>
    <ligand>
        <name>isopentenyl diphosphate</name>
        <dbReference type="ChEBI" id="CHEBI:128769"/>
    </ligand>
</feature>
<feature type="binding site" evidence="8">
    <location>
        <position position="217"/>
    </location>
    <ligand>
        <name>(2E)-4-hydroxy-3-methylbut-2-enyl diphosphate</name>
        <dbReference type="ChEBI" id="CHEBI:128753"/>
    </ligand>
</feature>
<dbReference type="PRINTS" id="PR00681">
    <property type="entry name" value="RIBOSOMALS1"/>
</dbReference>
<dbReference type="HAMAP" id="MF_00191">
    <property type="entry name" value="IspH"/>
    <property type="match status" value="1"/>
</dbReference>
<dbReference type="GO" id="GO:0051539">
    <property type="term" value="F:4 iron, 4 sulfur cluster binding"/>
    <property type="evidence" value="ECO:0007669"/>
    <property type="project" value="UniProtKB-UniRule"/>
</dbReference>
<keyword evidence="4" id="KW-0689">Ribosomal protein</keyword>
<dbReference type="NCBIfam" id="NF000907">
    <property type="entry name" value="PRK00087.1"/>
    <property type="match status" value="1"/>
</dbReference>
<feature type="binding site" evidence="8">
    <location>
        <position position="94"/>
    </location>
    <ligand>
        <name>[4Fe-4S] cluster</name>
        <dbReference type="ChEBI" id="CHEBI:49883"/>
    </ligand>
</feature>
<comment type="caution">
    <text evidence="8">Lacks conserved residue(s) required for the propagation of feature annotation.</text>
</comment>
<feature type="binding site" evidence="8">
    <location>
        <position position="121"/>
    </location>
    <ligand>
        <name>dimethylallyl diphosphate</name>
        <dbReference type="ChEBI" id="CHEBI:57623"/>
    </ligand>
</feature>
<dbReference type="GO" id="GO:0006412">
    <property type="term" value="P:translation"/>
    <property type="evidence" value="ECO:0007669"/>
    <property type="project" value="TreeGrafter"/>
</dbReference>
<comment type="function">
    <text evidence="8">Catalyzes the conversion of 1-hydroxy-2-methyl-2-(E)-butenyl 4-diphosphate (HMBPP) into a mixture of isopentenyl diphosphate (IPP) and dimethylallyl diphosphate (DMAPP). Acts in the terminal step of the DOXP/MEP pathway for isoprenoid precursor biosynthesis.</text>
</comment>
<evidence type="ECO:0000256" key="4">
    <source>
        <dbReference type="ARBA" id="ARBA00022980"/>
    </source>
</evidence>
<dbReference type="RefSeq" id="WP_005811135.1">
    <property type="nucleotide sequence ID" value="NZ_CABKQQ010000029.1"/>
</dbReference>
<protein>
    <recommendedName>
        <fullName evidence="8">4-hydroxy-3-methylbut-2-enyl diphosphate reductase</fullName>
        <shortName evidence="8">HMBPP reductase</shortName>
        <ecNumber evidence="8">1.17.7.4</ecNumber>
    </recommendedName>
</protein>
<evidence type="ECO:0000313" key="11">
    <source>
        <dbReference type="EMBL" id="CDX02325.1"/>
    </source>
</evidence>
<feature type="binding site" evidence="8">
    <location>
        <position position="217"/>
    </location>
    <ligand>
        <name>dimethylallyl diphosphate</name>
        <dbReference type="ChEBI" id="CHEBI:57623"/>
    </ligand>
</feature>
<feature type="domain" description="S1 motif" evidence="10">
    <location>
        <begin position="298"/>
        <end position="367"/>
    </location>
</feature>
<dbReference type="UniPathway" id="UPA00056">
    <property type="reaction ID" value="UER00097"/>
</dbReference>
<dbReference type="AlphaFoldDB" id="A0A098B1T3"/>
<dbReference type="NCBIfam" id="NF005208">
    <property type="entry name" value="PRK06676.1"/>
    <property type="match status" value="1"/>
</dbReference>
<dbReference type="GO" id="GO:0019288">
    <property type="term" value="P:isopentenyl diphosphate biosynthetic process, methylerythritol 4-phosphate pathway"/>
    <property type="evidence" value="ECO:0007669"/>
    <property type="project" value="UniProtKB-UniRule"/>
</dbReference>
<dbReference type="PANTHER" id="PTHR10724">
    <property type="entry name" value="30S RIBOSOMAL PROTEIN S1"/>
    <property type="match status" value="1"/>
</dbReference>
<dbReference type="CDD" id="cd04465">
    <property type="entry name" value="S1_RPS1_repeat_ec2_hs2"/>
    <property type="match status" value="1"/>
</dbReference>
<dbReference type="CDD" id="cd05687">
    <property type="entry name" value="S1_RPS1_repeat_ec1_hs1"/>
    <property type="match status" value="1"/>
</dbReference>
<feature type="region of interest" description="Disordered" evidence="9">
    <location>
        <begin position="635"/>
        <end position="661"/>
    </location>
</feature>
<evidence type="ECO:0000256" key="7">
    <source>
        <dbReference type="ARBA" id="ARBA00023274"/>
    </source>
</evidence>
<dbReference type="CDD" id="cd13944">
    <property type="entry name" value="lytB_ispH"/>
    <property type="match status" value="1"/>
</dbReference>
<feature type="binding site" evidence="8">
    <location>
        <position position="72"/>
    </location>
    <ligand>
        <name>dimethylallyl diphosphate</name>
        <dbReference type="ChEBI" id="CHEBI:57623"/>
    </ligand>
</feature>
<feature type="binding site" evidence="8">
    <location>
        <position position="215"/>
    </location>
    <ligand>
        <name>(2E)-4-hydroxy-3-methylbut-2-enyl diphosphate</name>
        <dbReference type="ChEBI" id="CHEBI:128753"/>
    </ligand>
</feature>
<dbReference type="Proteomes" id="UP000054623">
    <property type="component" value="Unassembled WGS sequence"/>
</dbReference>
<keyword evidence="7" id="KW-0687">Ribonucleoprotein</keyword>
<gene>
    <name evidence="8" type="primary">ispH</name>
    <name evidence="12" type="ORF">AT727_11245</name>
    <name evidence="11" type="ORF">DPCES_2438</name>
</gene>
<feature type="binding site" evidence="8">
    <location>
        <position position="72"/>
    </location>
    <ligand>
        <name>(2E)-4-hydroxy-3-methylbut-2-enyl diphosphate</name>
        <dbReference type="ChEBI" id="CHEBI:128753"/>
    </ligand>
</feature>
<evidence type="ECO:0000256" key="3">
    <source>
        <dbReference type="ARBA" id="ARBA00022723"/>
    </source>
</evidence>
<evidence type="ECO:0000256" key="1">
    <source>
        <dbReference type="ARBA" id="ARBA00006767"/>
    </source>
</evidence>
<dbReference type="CDD" id="cd05688">
    <property type="entry name" value="S1_RPS1_repeat_ec3"/>
    <property type="match status" value="1"/>
</dbReference>
<dbReference type="EMBL" id="LOCK01000061">
    <property type="protein sequence ID" value="KTE89915.1"/>
    <property type="molecule type" value="Genomic_DNA"/>
</dbReference>
<dbReference type="EMBL" id="LK996017">
    <property type="protein sequence ID" value="CDX02325.1"/>
    <property type="molecule type" value="Genomic_DNA"/>
</dbReference>
<dbReference type="GO" id="GO:0050992">
    <property type="term" value="P:dimethylallyl diphosphate biosynthetic process"/>
    <property type="evidence" value="ECO:0007669"/>
    <property type="project" value="UniProtKB-UniRule"/>
</dbReference>
<feature type="domain" description="S1 motif" evidence="10">
    <location>
        <begin position="385"/>
        <end position="450"/>
    </location>
</feature>
<dbReference type="GO" id="GO:0003729">
    <property type="term" value="F:mRNA binding"/>
    <property type="evidence" value="ECO:0007669"/>
    <property type="project" value="UniProtKB-ARBA"/>
</dbReference>
<evidence type="ECO:0000256" key="5">
    <source>
        <dbReference type="ARBA" id="ARBA00023004"/>
    </source>
</evidence>
<feature type="binding site" evidence="8">
    <location>
        <position position="12"/>
    </location>
    <ligand>
        <name>[4Fe-4S] cluster</name>
        <dbReference type="ChEBI" id="CHEBI:49883"/>
    </ligand>
</feature>
<evidence type="ECO:0000313" key="12">
    <source>
        <dbReference type="EMBL" id="KTE89915.1"/>
    </source>
</evidence>
<dbReference type="InterPro" id="IPR003029">
    <property type="entry name" value="S1_domain"/>
</dbReference>
<evidence type="ECO:0000256" key="2">
    <source>
        <dbReference type="ARBA" id="ARBA00022485"/>
    </source>
</evidence>
<dbReference type="Gene3D" id="2.40.50.140">
    <property type="entry name" value="Nucleic acid-binding proteins"/>
    <property type="match status" value="4"/>
</dbReference>
<dbReference type="GO" id="GO:0003735">
    <property type="term" value="F:structural constituent of ribosome"/>
    <property type="evidence" value="ECO:0007669"/>
    <property type="project" value="TreeGrafter"/>
</dbReference>
<dbReference type="PROSITE" id="PS50126">
    <property type="entry name" value="S1"/>
    <property type="match status" value="4"/>
</dbReference>
<comment type="catalytic activity">
    <reaction evidence="8">
        <text>isopentenyl diphosphate + 2 oxidized [2Fe-2S]-[ferredoxin] + H2O = (2E)-4-hydroxy-3-methylbut-2-enyl diphosphate + 2 reduced [2Fe-2S]-[ferredoxin] + 2 H(+)</text>
        <dbReference type="Rhea" id="RHEA:24488"/>
        <dbReference type="Rhea" id="RHEA-COMP:10000"/>
        <dbReference type="Rhea" id="RHEA-COMP:10001"/>
        <dbReference type="ChEBI" id="CHEBI:15377"/>
        <dbReference type="ChEBI" id="CHEBI:15378"/>
        <dbReference type="ChEBI" id="CHEBI:33737"/>
        <dbReference type="ChEBI" id="CHEBI:33738"/>
        <dbReference type="ChEBI" id="CHEBI:128753"/>
        <dbReference type="ChEBI" id="CHEBI:128769"/>
        <dbReference type="EC" id="1.17.7.4"/>
    </reaction>
</comment>
<feature type="binding site" evidence="8">
    <location>
        <position position="121"/>
    </location>
    <ligand>
        <name>(2E)-4-hydroxy-3-methylbut-2-enyl diphosphate</name>
        <dbReference type="ChEBI" id="CHEBI:128753"/>
    </ligand>
</feature>
<organism evidence="11">
    <name type="scientific">Desulfitobacterium hafniense</name>
    <name type="common">Desulfitobacterium frappieri</name>
    <dbReference type="NCBI Taxonomy" id="49338"/>
    <lineage>
        <taxon>Bacteria</taxon>
        <taxon>Bacillati</taxon>
        <taxon>Bacillota</taxon>
        <taxon>Clostridia</taxon>
        <taxon>Eubacteriales</taxon>
        <taxon>Desulfitobacteriaceae</taxon>
        <taxon>Desulfitobacterium</taxon>
    </lineage>
</organism>
<dbReference type="EC" id="1.17.7.4" evidence="8"/>
<dbReference type="FunFam" id="2.40.50.140:FF:000051">
    <property type="entry name" value="RNA-binding transcriptional accessory protein"/>
    <property type="match status" value="2"/>
</dbReference>
<comment type="catalytic activity">
    <reaction evidence="8">
        <text>dimethylallyl diphosphate + 2 oxidized [2Fe-2S]-[ferredoxin] + H2O = (2E)-4-hydroxy-3-methylbut-2-enyl diphosphate + 2 reduced [2Fe-2S]-[ferredoxin] + 2 H(+)</text>
        <dbReference type="Rhea" id="RHEA:24825"/>
        <dbReference type="Rhea" id="RHEA-COMP:10000"/>
        <dbReference type="Rhea" id="RHEA-COMP:10001"/>
        <dbReference type="ChEBI" id="CHEBI:15377"/>
        <dbReference type="ChEBI" id="CHEBI:15378"/>
        <dbReference type="ChEBI" id="CHEBI:33737"/>
        <dbReference type="ChEBI" id="CHEBI:33738"/>
        <dbReference type="ChEBI" id="CHEBI:57623"/>
        <dbReference type="ChEBI" id="CHEBI:128753"/>
        <dbReference type="EC" id="1.17.7.4"/>
    </reaction>
</comment>
<evidence type="ECO:0000313" key="13">
    <source>
        <dbReference type="Proteomes" id="UP000054623"/>
    </source>
</evidence>
<feature type="binding site" evidence="8">
    <location>
        <position position="187"/>
    </location>
    <ligand>
        <name>[4Fe-4S] cluster</name>
        <dbReference type="ChEBI" id="CHEBI:49883"/>
    </ligand>
</feature>
<dbReference type="UniPathway" id="UPA00059">
    <property type="reaction ID" value="UER00105"/>
</dbReference>
<dbReference type="Gene3D" id="3.40.50.11270">
    <property type="match status" value="1"/>
</dbReference>
<comment type="similarity">
    <text evidence="8">Belongs to the IspH family.</text>
</comment>
<feature type="binding site" evidence="8">
    <location>
        <position position="258"/>
    </location>
    <ligand>
        <name>dimethylallyl diphosphate</name>
        <dbReference type="ChEBI" id="CHEBI:57623"/>
    </ligand>
</feature>
<feature type="binding site" evidence="8">
    <location>
        <position position="159"/>
    </location>
    <ligand>
        <name>(2E)-4-hydroxy-3-methylbut-2-enyl diphosphate</name>
        <dbReference type="ChEBI" id="CHEBI:128753"/>
    </ligand>
</feature>
<dbReference type="InterPro" id="IPR003451">
    <property type="entry name" value="LytB/IspH"/>
</dbReference>
<dbReference type="GO" id="GO:0046872">
    <property type="term" value="F:metal ion binding"/>
    <property type="evidence" value="ECO:0007669"/>
    <property type="project" value="UniProtKB-KW"/>
</dbReference>
<name>A0A098B1T3_DESHA</name>
<dbReference type="Pfam" id="PF00575">
    <property type="entry name" value="S1"/>
    <property type="match status" value="4"/>
</dbReference>
<dbReference type="InterPro" id="IPR012340">
    <property type="entry name" value="NA-bd_OB-fold"/>
</dbReference>
<feature type="domain" description="S1 motif" evidence="10">
    <location>
        <begin position="471"/>
        <end position="539"/>
    </location>
</feature>
<feature type="binding site" evidence="8">
    <location>
        <position position="217"/>
    </location>
    <ligand>
        <name>isopentenyl diphosphate</name>
        <dbReference type="ChEBI" id="CHEBI:128769"/>
    </ligand>
</feature>
<dbReference type="GO" id="GO:0016114">
    <property type="term" value="P:terpenoid biosynthetic process"/>
    <property type="evidence" value="ECO:0007669"/>
    <property type="project" value="UniProtKB-UniRule"/>
</dbReference>
<keyword evidence="2 8" id="KW-0004">4Fe-4S</keyword>
<proteinExistence type="inferred from homology"/>
<feature type="domain" description="S1 motif" evidence="10">
    <location>
        <begin position="556"/>
        <end position="625"/>
    </location>
</feature>
<keyword evidence="6 8" id="KW-0411">Iron-sulfur</keyword>
<feature type="binding site" evidence="8">
    <location>
        <position position="121"/>
    </location>
    <ligand>
        <name>isopentenyl diphosphate</name>
        <dbReference type="ChEBI" id="CHEBI:128769"/>
    </ligand>
</feature>
<dbReference type="InterPro" id="IPR050437">
    <property type="entry name" value="Ribos_protein_bS1-like"/>
</dbReference>
<reference evidence="12 13" key="2">
    <citation type="submission" date="2015-12" db="EMBL/GenBank/DDBJ databases">
        <title>Draft Genome Sequence of Desulfitobacterium hafniense Strain DH, a Sulfate-reducing Bacterium Isolated from Paddy Soils.</title>
        <authorList>
            <person name="Bao P."/>
            <person name="Zhang X."/>
            <person name="Li G."/>
        </authorList>
    </citation>
    <scope>NUCLEOTIDE SEQUENCE [LARGE SCALE GENOMIC DNA]</scope>
    <source>
        <strain evidence="12 13">DH</strain>
    </source>
</reference>
<dbReference type="GO" id="GO:0051745">
    <property type="term" value="F:4-hydroxy-3-methylbut-2-enyl diphosphate reductase activity"/>
    <property type="evidence" value="ECO:0007669"/>
    <property type="project" value="UniProtKB-UniRule"/>
</dbReference>
<evidence type="ECO:0000256" key="8">
    <source>
        <dbReference type="HAMAP-Rule" id="MF_00191"/>
    </source>
</evidence>
<feature type="binding site" evidence="8">
    <location>
        <position position="39"/>
    </location>
    <ligand>
        <name>dimethylallyl diphosphate</name>
        <dbReference type="ChEBI" id="CHEBI:57623"/>
    </ligand>
</feature>
<feature type="binding site" evidence="8">
    <location>
        <position position="39"/>
    </location>
    <ligand>
        <name>isopentenyl diphosphate</name>
        <dbReference type="ChEBI" id="CHEBI:128769"/>
    </ligand>
</feature>
<evidence type="ECO:0000256" key="9">
    <source>
        <dbReference type="SAM" id="MobiDB-lite"/>
    </source>
</evidence>
<sequence length="661" mass="72263">MKIIRAEKAGFCFGVKRALDMAERTVQSSSTASLGPLIHNQQVVEKMEKQGVRVVGEVKETQAGDTLIIRSHGVPPDIYEEARRCQVKVVDATCPFVQKAQRLAAESSQSGQVVVVGDRQHPEVQGILGWAGGNAIAIETLEEARELPFYEQLSVLAQTTQPAANFHGIVDELKTHTQALKVHNTICNATEERQTVARELAGKVDVMIVVGGKNSANTRKLAGICSERTQTYLIETADELEDNWFTGVVTVGLTAGASTPDWIIEEVYRKMSTMENKETHEMMNMEDWAEGMQNLHRGALVTGTVVKINHDEVFVDLGWKSEGVIALKELTVASDLQTSDIVAIGDKISAVVLRVENEEGNPVLSKRRADEMAAVDKLKELAESKEEIQGKVADVVKGGLIVDVGMRGFVPASQIQPGYVEDLNQFKGQTLRLRVIEFDPAKRRVVLSQKEILQEEQAAKKEHLLATLQEGDVVSGVVKRLAQFGAFVDIGGVDGLLHVSDIAYTRIKHPSEYVNVGDEVEVQILKVDKEQGKISLGLKQLKPSPWEIAPEKYALGSLVTGKVVRIAPFGAFVQLEDGIDALIHISQLSEKRVNKVEDVVKVGDMVQAKVIECKPEEKRISLSIREAAAEAQATEDAELLASQPEAPQVTIGDVVQSESES</sequence>
<dbReference type="SMART" id="SM00316">
    <property type="entry name" value="S1"/>
    <property type="match status" value="4"/>
</dbReference>
<dbReference type="SUPFAM" id="SSF50249">
    <property type="entry name" value="Nucleic acid-binding proteins"/>
    <property type="match status" value="4"/>
</dbReference>
<dbReference type="NCBIfam" id="TIGR00216">
    <property type="entry name" value="ispH_lytB"/>
    <property type="match status" value="1"/>
</dbReference>
<keyword evidence="5 8" id="KW-0408">Iron</keyword>
<comment type="pathway">
    <text evidence="8">Isoprenoid biosynthesis; dimethylallyl diphosphate biosynthesis; dimethylallyl diphosphate from (2E)-4-hydroxy-3-methylbutenyl diphosphate: step 1/1.</text>
</comment>
<comment type="similarity">
    <text evidence="1">Belongs to the bacterial ribosomal protein bS1 family.</text>
</comment>
<accession>A0A098B1T3</accession>
<feature type="binding site" evidence="8">
    <location>
        <position position="215"/>
    </location>
    <ligand>
        <name>isopentenyl diphosphate</name>
        <dbReference type="ChEBI" id="CHEBI:128769"/>
    </ligand>
</feature>
<feature type="binding site" evidence="8">
    <location>
        <position position="215"/>
    </location>
    <ligand>
        <name>dimethylallyl diphosphate</name>
        <dbReference type="ChEBI" id="CHEBI:57623"/>
    </ligand>
</feature>